<keyword evidence="1" id="KW-0902">Two-component regulatory system</keyword>
<dbReference type="GO" id="GO:0004672">
    <property type="term" value="F:protein kinase activity"/>
    <property type="evidence" value="ECO:0007669"/>
    <property type="project" value="UniProtKB-ARBA"/>
</dbReference>
<dbReference type="Proteomes" id="UP000504724">
    <property type="component" value="Chromosome"/>
</dbReference>
<feature type="domain" description="HPt" evidence="3">
    <location>
        <begin position="21"/>
        <end position="123"/>
    </location>
</feature>
<organism evidence="4 5">
    <name type="scientific">Thiomicrorhabdus xiamenensis</name>
    <dbReference type="NCBI Taxonomy" id="2739063"/>
    <lineage>
        <taxon>Bacteria</taxon>
        <taxon>Pseudomonadati</taxon>
        <taxon>Pseudomonadota</taxon>
        <taxon>Gammaproteobacteria</taxon>
        <taxon>Thiotrichales</taxon>
        <taxon>Piscirickettsiaceae</taxon>
        <taxon>Thiomicrorhabdus</taxon>
    </lineage>
</organism>
<feature type="modified residue" description="Phosphohistidine" evidence="2">
    <location>
        <position position="60"/>
    </location>
</feature>
<name>A0A7D4ST27_9GAMM</name>
<dbReference type="Pfam" id="PF01627">
    <property type="entry name" value="Hpt"/>
    <property type="match status" value="1"/>
</dbReference>
<gene>
    <name evidence="4" type="ORF">HQN79_11445</name>
</gene>
<evidence type="ECO:0000313" key="5">
    <source>
        <dbReference type="Proteomes" id="UP000504724"/>
    </source>
</evidence>
<evidence type="ECO:0000313" key="4">
    <source>
        <dbReference type="EMBL" id="QKI90143.1"/>
    </source>
</evidence>
<sequence>MPDNDKAIFNKEVALKMMGDSEKLLVATLEKFVKKYGNITDELNALLAEQDIAALTRFVHSLKGMGATIGAEKLSYLADSIEHWLTKHRETWLEHEQYELELRPLLKSLAANYSLLHIEIDEYLRVKCEKNETPLNRKIDKEDVLKELTVLKQMLKTFDAFTYQYWTERSAQFQHLLGTSNFEQFDQLIECFDFDIVLERLESLNL</sequence>
<proteinExistence type="predicted"/>
<protein>
    <submittedName>
        <fullName evidence="4">Hpt domain-containing protein</fullName>
    </submittedName>
</protein>
<keyword evidence="5" id="KW-1185">Reference proteome</keyword>
<evidence type="ECO:0000259" key="3">
    <source>
        <dbReference type="PROSITE" id="PS50894"/>
    </source>
</evidence>
<dbReference type="KEGG" id="txa:HQN79_11445"/>
<evidence type="ECO:0000256" key="2">
    <source>
        <dbReference type="PROSITE-ProRule" id="PRU00110"/>
    </source>
</evidence>
<evidence type="ECO:0000256" key="1">
    <source>
        <dbReference type="ARBA" id="ARBA00023012"/>
    </source>
</evidence>
<dbReference type="SUPFAM" id="SSF47226">
    <property type="entry name" value="Histidine-containing phosphotransfer domain, HPT domain"/>
    <property type="match status" value="1"/>
</dbReference>
<dbReference type="Gene3D" id="1.20.120.160">
    <property type="entry name" value="HPT domain"/>
    <property type="match status" value="1"/>
</dbReference>
<keyword evidence="2" id="KW-0597">Phosphoprotein</keyword>
<reference evidence="4 5" key="1">
    <citation type="submission" date="2020-05" db="EMBL/GenBank/DDBJ databases">
        <title>Thiomicrorhabdus sediminis sp.nov. and Thiomicrorhabdus xiamenensis sp.nov., novel sulfur-oxidizing bacteria isolated from coastal sediment.</title>
        <authorList>
            <person name="Liu X."/>
        </authorList>
    </citation>
    <scope>NUCLEOTIDE SEQUENCE [LARGE SCALE GENOMIC DNA]</scope>
    <source>
        <strain evidence="4 5">G2</strain>
    </source>
</reference>
<accession>A0A7D4ST27</accession>
<dbReference type="EMBL" id="CP054020">
    <property type="protein sequence ID" value="QKI90143.1"/>
    <property type="molecule type" value="Genomic_DNA"/>
</dbReference>
<dbReference type="GO" id="GO:0000160">
    <property type="term" value="P:phosphorelay signal transduction system"/>
    <property type="evidence" value="ECO:0007669"/>
    <property type="project" value="UniProtKB-KW"/>
</dbReference>
<dbReference type="PROSITE" id="PS50894">
    <property type="entry name" value="HPT"/>
    <property type="match status" value="1"/>
</dbReference>
<dbReference type="InterPro" id="IPR036641">
    <property type="entry name" value="HPT_dom_sf"/>
</dbReference>
<dbReference type="AlphaFoldDB" id="A0A7D4ST27"/>
<dbReference type="CDD" id="cd00088">
    <property type="entry name" value="HPT"/>
    <property type="match status" value="1"/>
</dbReference>
<dbReference type="InterPro" id="IPR008207">
    <property type="entry name" value="Sig_transdc_His_kin_Hpt_dom"/>
</dbReference>
<dbReference type="RefSeq" id="WP_173286665.1">
    <property type="nucleotide sequence ID" value="NZ_CP054020.1"/>
</dbReference>